<accession>A0AAW4W5V4</accession>
<feature type="signal peptide" evidence="4">
    <location>
        <begin position="1"/>
        <end position="30"/>
    </location>
</feature>
<evidence type="ECO:0000313" key="7">
    <source>
        <dbReference type="Proteomes" id="UP001298753"/>
    </source>
</evidence>
<feature type="domain" description="SLH" evidence="5">
    <location>
        <begin position="944"/>
        <end position="1001"/>
    </location>
</feature>
<feature type="region of interest" description="Disordered" evidence="3">
    <location>
        <begin position="148"/>
        <end position="180"/>
    </location>
</feature>
<dbReference type="InterPro" id="IPR001119">
    <property type="entry name" value="SLH_dom"/>
</dbReference>
<dbReference type="EMBL" id="JAJEPX010000039">
    <property type="protein sequence ID" value="MCC2177563.1"/>
    <property type="molecule type" value="Genomic_DNA"/>
</dbReference>
<name>A0AAW4W5V4_9FIRM</name>
<comment type="caution">
    <text evidence="6">The sequence shown here is derived from an EMBL/GenBank/DDBJ whole genome shotgun (WGS) entry which is preliminary data.</text>
</comment>
<feature type="compositionally biased region" description="Polar residues" evidence="3">
    <location>
        <begin position="56"/>
        <end position="68"/>
    </location>
</feature>
<organism evidence="6 7">
    <name type="scientific">Agathobaculum butyriciproducens</name>
    <dbReference type="NCBI Taxonomy" id="1628085"/>
    <lineage>
        <taxon>Bacteria</taxon>
        <taxon>Bacillati</taxon>
        <taxon>Bacillota</taxon>
        <taxon>Clostridia</taxon>
        <taxon>Eubacteriales</taxon>
        <taxon>Butyricicoccaceae</taxon>
        <taxon>Agathobaculum</taxon>
    </lineage>
</organism>
<dbReference type="PANTHER" id="PTHR43308:SF1">
    <property type="entry name" value="OUTER MEMBRANE PROTEIN ALPHA"/>
    <property type="match status" value="1"/>
</dbReference>
<evidence type="ECO:0000313" key="6">
    <source>
        <dbReference type="EMBL" id="MCC2177563.1"/>
    </source>
</evidence>
<reference evidence="6 7" key="1">
    <citation type="submission" date="2021-10" db="EMBL/GenBank/DDBJ databases">
        <title>Anaerobic single-cell dispensing facilitates the cultivation of human gut bacteria.</title>
        <authorList>
            <person name="Afrizal A."/>
        </authorList>
    </citation>
    <scope>NUCLEOTIDE SEQUENCE [LARGE SCALE GENOMIC DNA]</scope>
    <source>
        <strain evidence="6 7">CLA-AA-H270</strain>
    </source>
</reference>
<feature type="compositionally biased region" description="Polar residues" evidence="3">
    <location>
        <begin position="159"/>
        <end position="173"/>
    </location>
</feature>
<dbReference type="InterPro" id="IPR042229">
    <property type="entry name" value="Listeria/Bacterioides_rpt_sf"/>
</dbReference>
<evidence type="ECO:0000256" key="2">
    <source>
        <dbReference type="ARBA" id="ARBA00022737"/>
    </source>
</evidence>
<feature type="compositionally biased region" description="Low complexity" evidence="3">
    <location>
        <begin position="99"/>
        <end position="117"/>
    </location>
</feature>
<sequence>MLKKNMRKRLLAGALATIMALTMCPTWALAVDEDINTLPAPEGQMPAVDSTPAEDTIQTPDAGTQGQTEPKDTEQAGQLENQDPAQAPSGGTDIENTGNNSSSNENDSQNNDAESNSPANTISVQELQSDRAWYQREEAMYFILLPKRGTPKNNRDQGQENYLPSSDNETAGTKGSDGGVDGLSAYTGYRGYVTAKAMRILAYRNAIDGFDYENGLNDTDYLEVPENLGFFTAKNWTNGSYTPTTNTDETARNALLNTDSFTFTPDGVEIVWYTIKKQSDGIHVDGYLRGVPITVTYHTNYEGNNITGMTEDSKEVSATSGHKYTVQDIDFTDFERPENYTFAGWYVGSTKYDVGSQYLLTGDLHLYAKWVKNAYNVTYYVDGAKYEQEKTYKVNSAVDVKTDRPEKEGYTFKGWKTKDVTVTNDTFTMPEKDVRFDAEFEINKYTVTWENEDNSFITSAKVEYKNTPKSNPAVSKASDAQFDYEFVGWKVKGDESNKIVAPTEIAVTEDVTYVAVFKPVTRQYTVTWKNSDDAVDSLATEKVDYNGKPTLDPRDKANKASNAQYTYEFKGWKLADTADTALVDPTTIAVVKDVTYIAVFKPITRQYTVTWKISDDAVDSLATEKVDYNGKPTENPTASKESDKDYNYIFKGWKVSGTADKDTVEPTDIVVTADVTYIAVFDKTARQKNYNYTINKHFYNEKDVEVNVDKGGAKSAVENTDIKDLYTANKQETFGNQNYVYVPGLTKVTDNLKKLTKDVTIDLYYYLDVKGGEKPDETGNGTPDAWEYRLAFKVVNGEWNKGGSADIVVYVPFKDYKTGKTLEYVVVPITSIPAVGDKPNSGYRAGSWDTTPVGNAKVEKDTVFTYTYAKKSSSGGGGGGGSHKPTVTIPDDVPTGLNGDDHYAYIVGYPDSTVRPQDGITRAEVATIFFRLLTDETRNANSTKTNSYSDVAAGAWYNHAVSTLSAMGIVKGDSQGKFNPNAPITRAEFAAIAARFDDKANTTAVDFSDIASHWAKNEISAAANNGWINGYTDGTFRPNNKITRAEAMTLVNRVLKRLPETAEDLHNDMIKWSDNSDTSAWYYLAVQEATNSHYYDLKENKHEKWSKLRETRDWTELEK</sequence>
<evidence type="ECO:0000256" key="4">
    <source>
        <dbReference type="SAM" id="SignalP"/>
    </source>
</evidence>
<keyword evidence="7" id="KW-1185">Reference proteome</keyword>
<dbReference type="GeneID" id="98659388"/>
<dbReference type="Proteomes" id="UP001298753">
    <property type="component" value="Unassembled WGS sequence"/>
</dbReference>
<dbReference type="PANTHER" id="PTHR43308">
    <property type="entry name" value="OUTER MEMBRANE PROTEIN ALPHA-RELATED"/>
    <property type="match status" value="1"/>
</dbReference>
<keyword evidence="4" id="KW-0732">Signal</keyword>
<proteinExistence type="predicted"/>
<dbReference type="AlphaFoldDB" id="A0AAW4W5V4"/>
<dbReference type="Pfam" id="PF00395">
    <property type="entry name" value="SLH"/>
    <property type="match status" value="3"/>
</dbReference>
<dbReference type="Pfam" id="PF09479">
    <property type="entry name" value="Flg_new"/>
    <property type="match status" value="3"/>
</dbReference>
<dbReference type="PROSITE" id="PS51272">
    <property type="entry name" value="SLH"/>
    <property type="match status" value="3"/>
</dbReference>
<feature type="chain" id="PRO_5043588122" evidence="4">
    <location>
        <begin position="31"/>
        <end position="1119"/>
    </location>
</feature>
<evidence type="ECO:0000256" key="3">
    <source>
        <dbReference type="SAM" id="MobiDB-lite"/>
    </source>
</evidence>
<dbReference type="Gene3D" id="2.60.40.4270">
    <property type="entry name" value="Listeria-Bacteroides repeat domain"/>
    <property type="match status" value="3"/>
</dbReference>
<keyword evidence="2" id="KW-0677">Repeat</keyword>
<feature type="domain" description="SLH" evidence="5">
    <location>
        <begin position="880"/>
        <end position="943"/>
    </location>
</feature>
<feature type="compositionally biased region" description="Polar residues" evidence="3">
    <location>
        <begin position="75"/>
        <end position="84"/>
    </location>
</feature>
<evidence type="ECO:0000256" key="1">
    <source>
        <dbReference type="ARBA" id="ARBA00004196"/>
    </source>
</evidence>
<protein>
    <submittedName>
        <fullName evidence="6">S-layer homology domain-containing protein</fullName>
    </submittedName>
</protein>
<dbReference type="RefSeq" id="WP_227601066.1">
    <property type="nucleotide sequence ID" value="NZ_JAJEPX010000039.1"/>
</dbReference>
<gene>
    <name evidence="6" type="ORF">LKD22_10575</name>
</gene>
<dbReference type="GO" id="GO:0030313">
    <property type="term" value="C:cell envelope"/>
    <property type="evidence" value="ECO:0007669"/>
    <property type="project" value="UniProtKB-SubCell"/>
</dbReference>
<dbReference type="InterPro" id="IPR051465">
    <property type="entry name" value="Cell_Envelope_Struct_Comp"/>
</dbReference>
<feature type="region of interest" description="Disordered" evidence="3">
    <location>
        <begin position="40"/>
        <end position="120"/>
    </location>
</feature>
<dbReference type="InterPro" id="IPR013378">
    <property type="entry name" value="InlB-like_B-rpt"/>
</dbReference>
<evidence type="ECO:0000259" key="5">
    <source>
        <dbReference type="PROSITE" id="PS51272"/>
    </source>
</evidence>
<dbReference type="NCBIfam" id="TIGR02543">
    <property type="entry name" value="List_Bact_rpt"/>
    <property type="match status" value="1"/>
</dbReference>
<comment type="subcellular location">
    <subcellularLocation>
        <location evidence="1">Cell envelope</location>
    </subcellularLocation>
</comment>
<feature type="domain" description="SLH" evidence="5">
    <location>
        <begin position="1002"/>
        <end position="1065"/>
    </location>
</feature>